<feature type="compositionally biased region" description="Basic and acidic residues" evidence="15">
    <location>
        <begin position="254"/>
        <end position="269"/>
    </location>
</feature>
<keyword evidence="2 14" id="KW-0963">Cytoplasm</keyword>
<dbReference type="RefSeq" id="WP_238309258.1">
    <property type="nucleotide sequence ID" value="NZ_BPQV01000001.1"/>
</dbReference>
<comment type="function">
    <text evidence="7 14">Catalyzes the formation of sulfite from adenosine 5'-phosphosulfate (APS) using thioredoxin as an electron donor.</text>
</comment>
<feature type="binding site" evidence="14">
    <location>
        <position position="207"/>
    </location>
    <ligand>
        <name>[4Fe-4S] cluster</name>
        <dbReference type="ChEBI" id="CHEBI:49883"/>
    </ligand>
</feature>
<dbReference type="EC" id="1.8.4.10" evidence="9 14"/>
<dbReference type="NCBIfam" id="NF002537">
    <property type="entry name" value="PRK02090.1"/>
    <property type="match status" value="1"/>
</dbReference>
<evidence type="ECO:0000259" key="16">
    <source>
        <dbReference type="Pfam" id="PF01507"/>
    </source>
</evidence>
<comment type="catalytic activity">
    <reaction evidence="13 14">
        <text>[thioredoxin]-disulfide + sulfite + AMP + 2 H(+) = adenosine 5'-phosphosulfate + [thioredoxin]-dithiol</text>
        <dbReference type="Rhea" id="RHEA:21976"/>
        <dbReference type="Rhea" id="RHEA-COMP:10698"/>
        <dbReference type="Rhea" id="RHEA-COMP:10700"/>
        <dbReference type="ChEBI" id="CHEBI:15378"/>
        <dbReference type="ChEBI" id="CHEBI:17359"/>
        <dbReference type="ChEBI" id="CHEBI:29950"/>
        <dbReference type="ChEBI" id="CHEBI:50058"/>
        <dbReference type="ChEBI" id="CHEBI:58243"/>
        <dbReference type="ChEBI" id="CHEBI:456215"/>
        <dbReference type="EC" id="1.8.4.10"/>
    </reaction>
</comment>
<evidence type="ECO:0000256" key="3">
    <source>
        <dbReference type="ARBA" id="ARBA00022723"/>
    </source>
</evidence>
<reference evidence="17" key="2">
    <citation type="submission" date="2021-08" db="EMBL/GenBank/DDBJ databases">
        <authorList>
            <person name="Tani A."/>
            <person name="Ola A."/>
            <person name="Ogura Y."/>
            <person name="Katsura K."/>
            <person name="Hayashi T."/>
        </authorList>
    </citation>
    <scope>NUCLEOTIDE SEQUENCE</scope>
    <source>
        <strain evidence="17">NBRC 15689</strain>
    </source>
</reference>
<keyword evidence="3 14" id="KW-0479">Metal-binding</keyword>
<comment type="subcellular location">
    <subcellularLocation>
        <location evidence="14">Cytoplasm</location>
    </subcellularLocation>
</comment>
<dbReference type="InterPro" id="IPR011798">
    <property type="entry name" value="APS_reductase"/>
</dbReference>
<evidence type="ECO:0000256" key="8">
    <source>
        <dbReference type="ARBA" id="ARBA00024327"/>
    </source>
</evidence>
<dbReference type="PANTHER" id="PTHR46482:SF9">
    <property type="entry name" value="5'-ADENYLYLSULFATE REDUCTASE 1, CHLOROPLASTIC"/>
    <property type="match status" value="1"/>
</dbReference>
<comment type="similarity">
    <text evidence="1 14">Belongs to the PAPS reductase family. CysH subfamily.</text>
</comment>
<dbReference type="PIRSF" id="PIRSF000857">
    <property type="entry name" value="PAPS_reductase"/>
    <property type="match status" value="1"/>
</dbReference>
<evidence type="ECO:0000256" key="9">
    <source>
        <dbReference type="ARBA" id="ARBA00024386"/>
    </source>
</evidence>
<gene>
    <name evidence="17" type="primary">cysH_1</name>
    <name evidence="14" type="synonym">cysH</name>
    <name evidence="17" type="ORF">LKMONMHP_0136</name>
</gene>
<sequence>MTHALQRAAADLAEAMAGLDLTKRIRLVEDRVPGRLVFTTSLGIEDQALTHALAMAKGRTEIVTLDTGRLFPETYDVWAETEAAYGIRIRAYAPERAAEEAFVAAEGINGFRHSIAARQACCGFRKVEPLARALENAAGWFTGLRAGQSANRADTPLAEADEARGLIKINPLADWSRADVDSFVKDNYVPYNVLHDRGFPSIGCAPCTRAVRIGESERAGRWWWEQESKKECGLHVHRPEGDVAPGQEAAAFEEPARAATSRENRRELV</sequence>
<name>A0ABQ4T2U8_METOR</name>
<dbReference type="InterPro" id="IPR014729">
    <property type="entry name" value="Rossmann-like_a/b/a_fold"/>
</dbReference>
<evidence type="ECO:0000313" key="17">
    <source>
        <dbReference type="EMBL" id="GJE25301.1"/>
    </source>
</evidence>
<feature type="binding site" evidence="14">
    <location>
        <position position="204"/>
    </location>
    <ligand>
        <name>[4Fe-4S] cluster</name>
        <dbReference type="ChEBI" id="CHEBI:49883"/>
    </ligand>
</feature>
<comment type="cofactor">
    <cofactor evidence="14">
        <name>[4Fe-4S] cluster</name>
        <dbReference type="ChEBI" id="CHEBI:49883"/>
    </cofactor>
    <text evidence="14">Binds 1 [4Fe-4S] cluster per subunit.</text>
</comment>
<dbReference type="HAMAP" id="MF_00063">
    <property type="entry name" value="CysH"/>
    <property type="match status" value="1"/>
</dbReference>
<dbReference type="Proteomes" id="UP001055156">
    <property type="component" value="Unassembled WGS sequence"/>
</dbReference>
<dbReference type="Pfam" id="PF01507">
    <property type="entry name" value="PAPS_reduct"/>
    <property type="match status" value="1"/>
</dbReference>
<keyword evidence="4 14" id="KW-0560">Oxidoreductase</keyword>
<evidence type="ECO:0000256" key="1">
    <source>
        <dbReference type="ARBA" id="ARBA00009732"/>
    </source>
</evidence>
<organism evidence="17 18">
    <name type="scientific">Methylobacterium organophilum</name>
    <dbReference type="NCBI Taxonomy" id="410"/>
    <lineage>
        <taxon>Bacteria</taxon>
        <taxon>Pseudomonadati</taxon>
        <taxon>Pseudomonadota</taxon>
        <taxon>Alphaproteobacteria</taxon>
        <taxon>Hyphomicrobiales</taxon>
        <taxon>Methylobacteriaceae</taxon>
        <taxon>Methylobacterium</taxon>
    </lineage>
</organism>
<evidence type="ECO:0000256" key="11">
    <source>
        <dbReference type="ARBA" id="ARBA00030894"/>
    </source>
</evidence>
<comment type="pathway">
    <text evidence="8 14">Sulfur metabolism; hydrogen sulfide biosynthesis; sulfite from sulfate.</text>
</comment>
<dbReference type="InterPro" id="IPR004511">
    <property type="entry name" value="PAPS/APS_Rdtase"/>
</dbReference>
<keyword evidence="18" id="KW-1185">Reference proteome</keyword>
<comment type="caution">
    <text evidence="17">The sequence shown here is derived from an EMBL/GenBank/DDBJ whole genome shotgun (WGS) entry which is preliminary data.</text>
</comment>
<keyword evidence="6 14" id="KW-0411">Iron-sulfur</keyword>
<evidence type="ECO:0000256" key="5">
    <source>
        <dbReference type="ARBA" id="ARBA00023004"/>
    </source>
</evidence>
<evidence type="ECO:0000256" key="14">
    <source>
        <dbReference type="HAMAP-Rule" id="MF_00063"/>
    </source>
</evidence>
<evidence type="ECO:0000256" key="6">
    <source>
        <dbReference type="ARBA" id="ARBA00023014"/>
    </source>
</evidence>
<feature type="active site" description="Nucleophile; cysteine thiosulfonate intermediate" evidence="14">
    <location>
        <position position="232"/>
    </location>
</feature>
<reference evidence="17" key="1">
    <citation type="journal article" date="2021" name="Front. Microbiol.">
        <title>Comprehensive Comparative Genomics and Phenotyping of Methylobacterium Species.</title>
        <authorList>
            <person name="Alessa O."/>
            <person name="Ogura Y."/>
            <person name="Fujitani Y."/>
            <person name="Takami H."/>
            <person name="Hayashi T."/>
            <person name="Sahin N."/>
            <person name="Tani A."/>
        </authorList>
    </citation>
    <scope>NUCLEOTIDE SEQUENCE</scope>
    <source>
        <strain evidence="17">NBRC 15689</strain>
    </source>
</reference>
<evidence type="ECO:0000256" key="7">
    <source>
        <dbReference type="ARBA" id="ARBA00024298"/>
    </source>
</evidence>
<keyword evidence="5 14" id="KW-0408">Iron</keyword>
<evidence type="ECO:0000256" key="2">
    <source>
        <dbReference type="ARBA" id="ARBA00022490"/>
    </source>
</evidence>
<evidence type="ECO:0000256" key="13">
    <source>
        <dbReference type="ARBA" id="ARBA00048441"/>
    </source>
</evidence>
<evidence type="ECO:0000256" key="12">
    <source>
        <dbReference type="ARBA" id="ARBA00032041"/>
    </source>
</evidence>
<evidence type="ECO:0000313" key="18">
    <source>
        <dbReference type="Proteomes" id="UP001055156"/>
    </source>
</evidence>
<evidence type="ECO:0000256" key="10">
    <source>
        <dbReference type="ARBA" id="ARBA00029514"/>
    </source>
</evidence>
<dbReference type="SUPFAM" id="SSF52402">
    <property type="entry name" value="Adenine nucleotide alpha hydrolases-like"/>
    <property type="match status" value="1"/>
</dbReference>
<dbReference type="Gene3D" id="3.40.50.620">
    <property type="entry name" value="HUPs"/>
    <property type="match status" value="1"/>
</dbReference>
<proteinExistence type="inferred from homology"/>
<feature type="binding site" evidence="14">
    <location>
        <position position="122"/>
    </location>
    <ligand>
        <name>[4Fe-4S] cluster</name>
        <dbReference type="ChEBI" id="CHEBI:49883"/>
    </ligand>
</feature>
<accession>A0ABQ4T2U8</accession>
<dbReference type="InterPro" id="IPR002500">
    <property type="entry name" value="PAPS_reduct_dom"/>
</dbReference>
<dbReference type="EMBL" id="BPQV01000001">
    <property type="protein sequence ID" value="GJE25301.1"/>
    <property type="molecule type" value="Genomic_DNA"/>
</dbReference>
<protein>
    <recommendedName>
        <fullName evidence="10 14">Adenosine 5'-phosphosulfate reductase</fullName>
        <shortName evidence="14">APS reductase</shortName>
        <ecNumber evidence="9 14">1.8.4.10</ecNumber>
    </recommendedName>
    <alternativeName>
        <fullName evidence="12 14">5'-adenylylsulfate reductase</fullName>
    </alternativeName>
    <alternativeName>
        <fullName evidence="11 14">Thioredoxin-dependent 5'-adenylylsulfate reductase</fullName>
    </alternativeName>
</protein>
<feature type="domain" description="Phosphoadenosine phosphosulphate reductase" evidence="16">
    <location>
        <begin position="36"/>
        <end position="210"/>
    </location>
</feature>
<dbReference type="PANTHER" id="PTHR46482">
    <property type="entry name" value="5'-ADENYLYLSULFATE REDUCTASE 3, CHLOROPLASTIC"/>
    <property type="match status" value="1"/>
</dbReference>
<evidence type="ECO:0000256" key="4">
    <source>
        <dbReference type="ARBA" id="ARBA00023002"/>
    </source>
</evidence>
<feature type="region of interest" description="Disordered" evidence="15">
    <location>
        <begin position="238"/>
        <end position="269"/>
    </location>
</feature>
<evidence type="ECO:0000256" key="15">
    <source>
        <dbReference type="SAM" id="MobiDB-lite"/>
    </source>
</evidence>
<feature type="binding site" evidence="14">
    <location>
        <position position="121"/>
    </location>
    <ligand>
        <name>[4Fe-4S] cluster</name>
        <dbReference type="ChEBI" id="CHEBI:49883"/>
    </ligand>
</feature>
<dbReference type="NCBIfam" id="TIGR02055">
    <property type="entry name" value="APS_reductase"/>
    <property type="match status" value="1"/>
</dbReference>
<dbReference type="CDD" id="cd23945">
    <property type="entry name" value="PAPS_reductase"/>
    <property type="match status" value="1"/>
</dbReference>